<evidence type="ECO:0000313" key="3">
    <source>
        <dbReference type="Proteomes" id="UP000194127"/>
    </source>
</evidence>
<feature type="compositionally biased region" description="Polar residues" evidence="1">
    <location>
        <begin position="19"/>
        <end position="28"/>
    </location>
</feature>
<dbReference type="Proteomes" id="UP000194127">
    <property type="component" value="Unassembled WGS sequence"/>
</dbReference>
<evidence type="ECO:0008006" key="4">
    <source>
        <dbReference type="Google" id="ProtNLM"/>
    </source>
</evidence>
<proteinExistence type="predicted"/>
<name>A0A1X6MJA9_9APHY</name>
<evidence type="ECO:0000313" key="2">
    <source>
        <dbReference type="EMBL" id="OSX56123.1"/>
    </source>
</evidence>
<feature type="region of interest" description="Disordered" evidence="1">
    <location>
        <begin position="143"/>
        <end position="283"/>
    </location>
</feature>
<dbReference type="GeneID" id="36326526"/>
<keyword evidence="3" id="KW-1185">Reference proteome</keyword>
<protein>
    <recommendedName>
        <fullName evidence="4">DUF4939 domain-containing protein</fullName>
    </recommendedName>
</protein>
<organism evidence="2 3">
    <name type="scientific">Postia placenta MAD-698-R-SB12</name>
    <dbReference type="NCBI Taxonomy" id="670580"/>
    <lineage>
        <taxon>Eukaryota</taxon>
        <taxon>Fungi</taxon>
        <taxon>Dikarya</taxon>
        <taxon>Basidiomycota</taxon>
        <taxon>Agaricomycotina</taxon>
        <taxon>Agaricomycetes</taxon>
        <taxon>Polyporales</taxon>
        <taxon>Adustoporiaceae</taxon>
        <taxon>Rhodonia</taxon>
    </lineage>
</organism>
<dbReference type="OrthoDB" id="3064660at2759"/>
<gene>
    <name evidence="2" type="ORF">POSPLADRAFT_1062947</name>
</gene>
<feature type="compositionally biased region" description="Low complexity" evidence="1">
    <location>
        <begin position="223"/>
        <end position="233"/>
    </location>
</feature>
<feature type="region of interest" description="Disordered" evidence="1">
    <location>
        <begin position="1"/>
        <end position="100"/>
    </location>
</feature>
<feature type="compositionally biased region" description="Basic and acidic residues" evidence="1">
    <location>
        <begin position="81"/>
        <end position="93"/>
    </location>
</feature>
<feature type="compositionally biased region" description="Low complexity" evidence="1">
    <location>
        <begin position="254"/>
        <end position="276"/>
    </location>
</feature>
<feature type="compositionally biased region" description="Pro residues" evidence="1">
    <location>
        <begin position="243"/>
        <end position="253"/>
    </location>
</feature>
<dbReference type="RefSeq" id="XP_024332917.1">
    <property type="nucleotide sequence ID" value="XM_024481576.1"/>
</dbReference>
<reference evidence="2 3" key="1">
    <citation type="submission" date="2017-04" db="EMBL/GenBank/DDBJ databases">
        <title>Genome Sequence of the Model Brown-Rot Fungus Postia placenta SB12.</title>
        <authorList>
            <consortium name="DOE Joint Genome Institute"/>
            <person name="Gaskell J."/>
            <person name="Kersten P."/>
            <person name="Larrondo L.F."/>
            <person name="Canessa P."/>
            <person name="Martinez D."/>
            <person name="Hibbett D."/>
            <person name="Schmoll M."/>
            <person name="Kubicek C.P."/>
            <person name="Martinez A.T."/>
            <person name="Yadav J."/>
            <person name="Master E."/>
            <person name="Magnuson J.K."/>
            <person name="James T."/>
            <person name="Yaver D."/>
            <person name="Berka R."/>
            <person name="Labutti K."/>
            <person name="Lipzen A."/>
            <person name="Aerts A."/>
            <person name="Barry K."/>
            <person name="Henrissat B."/>
            <person name="Blanchette R."/>
            <person name="Grigoriev I."/>
            <person name="Cullen D."/>
        </authorList>
    </citation>
    <scope>NUCLEOTIDE SEQUENCE [LARGE SCALE GENOMIC DNA]</scope>
    <source>
        <strain evidence="2 3">MAD-698-R-SB12</strain>
    </source>
</reference>
<accession>A0A1X6MJA9</accession>
<evidence type="ECO:0000256" key="1">
    <source>
        <dbReference type="SAM" id="MobiDB-lite"/>
    </source>
</evidence>
<sequence>MRTPTSSPMKLAPKRRRTVTNVTASQAETEVAADPMPLKRKSPSKPDPASSPKKRRTVSKLMTKARELINQEEDVQPVDGARAEDVEADEHPEAVMAEETETITDEDLVDVYIPDGPETIIYTCKQQPCPNWTPQSVAQDYPHYKTIRRAQHPLGPRSTLASQSASRHSHPVSPSSRLPQTVAGPSQARGDLPPDLAPEPESKESVSEEGVLESKSANPARPTLPTALAPTLAVPDIRDLSPGLPPAPSPLSPPTHLLPSKSDQRRATTAASAPAPSSVPPPPIMSSPAIAPDKETLKLLLPLQYDGKTVIKCNRFLLQLRIYWLINTSLTTIELKVQIALSLLDGDARAWATPYFSQLASVQMGVQGVTTPFRNKAAFTATFKAPFGNLNDEAAAQVELVL</sequence>
<dbReference type="AlphaFoldDB" id="A0A1X6MJA9"/>
<dbReference type="EMBL" id="KZ110619">
    <property type="protein sequence ID" value="OSX56123.1"/>
    <property type="molecule type" value="Genomic_DNA"/>
</dbReference>